<dbReference type="InterPro" id="IPR019835">
    <property type="entry name" value="SWIB_domain"/>
</dbReference>
<feature type="compositionally biased region" description="Low complexity" evidence="1">
    <location>
        <begin position="7"/>
        <end position="18"/>
    </location>
</feature>
<dbReference type="Gene3D" id="1.10.245.10">
    <property type="entry name" value="SWIB/MDM2 domain"/>
    <property type="match status" value="1"/>
</dbReference>
<organism evidence="3 4">
    <name type="scientific">Meloidogyne incognita</name>
    <name type="common">Southern root-knot nematode worm</name>
    <name type="synonym">Oxyuris incognita</name>
    <dbReference type="NCBI Taxonomy" id="6306"/>
    <lineage>
        <taxon>Eukaryota</taxon>
        <taxon>Metazoa</taxon>
        <taxon>Ecdysozoa</taxon>
        <taxon>Nematoda</taxon>
        <taxon>Chromadorea</taxon>
        <taxon>Rhabditida</taxon>
        <taxon>Tylenchina</taxon>
        <taxon>Tylenchomorpha</taxon>
        <taxon>Tylenchoidea</taxon>
        <taxon>Meloidogynidae</taxon>
        <taxon>Meloidogyninae</taxon>
        <taxon>Meloidogyne</taxon>
        <taxon>Meloidogyne incognita group</taxon>
    </lineage>
</organism>
<dbReference type="PROSITE" id="PS51925">
    <property type="entry name" value="SWIB_MDM2"/>
    <property type="match status" value="1"/>
</dbReference>
<dbReference type="AlphaFoldDB" id="A0A914KZA8"/>
<dbReference type="WBParaSite" id="Minc3s00176g06797">
    <property type="protein sequence ID" value="Minc3s00176g06797"/>
    <property type="gene ID" value="Minc3s00176g06797"/>
</dbReference>
<dbReference type="Proteomes" id="UP000887563">
    <property type="component" value="Unplaced"/>
</dbReference>
<dbReference type="SUPFAM" id="SSF47592">
    <property type="entry name" value="SWIB/MDM2 domain"/>
    <property type="match status" value="2"/>
</dbReference>
<reference evidence="4" key="1">
    <citation type="submission" date="2022-11" db="UniProtKB">
        <authorList>
            <consortium name="WormBaseParasite"/>
        </authorList>
    </citation>
    <scope>IDENTIFICATION</scope>
</reference>
<keyword evidence="3" id="KW-1185">Reference proteome</keyword>
<evidence type="ECO:0000256" key="1">
    <source>
        <dbReference type="SAM" id="MobiDB-lite"/>
    </source>
</evidence>
<feature type="region of interest" description="Disordered" evidence="1">
    <location>
        <begin position="1"/>
        <end position="31"/>
    </location>
</feature>
<dbReference type="SMART" id="SM00151">
    <property type="entry name" value="SWIB"/>
    <property type="match status" value="1"/>
</dbReference>
<proteinExistence type="predicted"/>
<dbReference type="PANTHER" id="PTHR13844">
    <property type="entry name" value="SWI/SNF-RELATED MATRIX-ASSOCIATED ACTIN-DEPENDENT REGULATOR OF CHROMATIN SUBFAMILY D"/>
    <property type="match status" value="1"/>
</dbReference>
<feature type="compositionally biased region" description="Polar residues" evidence="1">
    <location>
        <begin position="19"/>
        <end position="30"/>
    </location>
</feature>
<feature type="domain" description="DM2" evidence="2">
    <location>
        <begin position="280"/>
        <end position="357"/>
    </location>
</feature>
<dbReference type="InterPro" id="IPR036885">
    <property type="entry name" value="SWIB_MDM2_dom_sf"/>
</dbReference>
<accession>A0A914KZA8</accession>
<dbReference type="Pfam" id="PF02201">
    <property type="entry name" value="SWIB"/>
    <property type="match status" value="1"/>
</dbReference>
<feature type="region of interest" description="Disordered" evidence="1">
    <location>
        <begin position="187"/>
        <end position="207"/>
    </location>
</feature>
<sequence>MHRPSATQQQNPTTPQQTRYVNGSQQQPTNVPRRPYFQQVQLTQQQQSGRQQMSNFISGTRKRRRMVDRVIMPEIRQLVPEADAYSCLLTYEQKLDALIARKRLEIQEALKRPLKIKRKLRIYVSHSFIHGKEPEHEGDEGIIPMWELRVEGRLLDETPSIPQNSAASFNTSVSSIPALGRSGGSFSSSASSSTAVPPPLTAVQRGTSTCTNSSLMIQHKRKFSSFFKSLVIELDKNIYGPDNHLVEWHRTPQTGETDGFQVKRPGNMDVKCTILLLLDHQPMKFKLHPRLAKLLGISVETRMRIIEALWQYIKTHKLQDATDHDVINCDHYLEQVFNCTKMRFMEVPQRLQQLLQQPDPLVIHHVIKWDGSSVGDNKNTACYDIDVELDDPVKQLQTTFLQSNSNYQDIMAYDQKIHEIVDNINELKHKRDFFAGFSENPQQFVQDWLISQSNDLRTLAGASINDNELERRVEKYLQPDTQEGVYRYIYGKVQQKRFELECTLDHDVINCDHYLEQVFNCTKMRFMEVPQKIHEIVDNINELKHKRDFFAGFSENPQQFVQDWLISQSNDLRTLAGASINDNELERRVEKYLQPDTQEGVYRYIYGKVQQKRFELECTLGIRNN</sequence>
<dbReference type="InterPro" id="IPR003121">
    <property type="entry name" value="SWIB_MDM2_domain"/>
</dbReference>
<name>A0A914KZA8_MELIC</name>
<protein>
    <submittedName>
        <fullName evidence="4">DM2 domain-containing protein</fullName>
    </submittedName>
</protein>
<evidence type="ECO:0000259" key="2">
    <source>
        <dbReference type="PROSITE" id="PS51925"/>
    </source>
</evidence>
<evidence type="ECO:0000313" key="4">
    <source>
        <dbReference type="WBParaSite" id="Minc3s00176g06797"/>
    </source>
</evidence>
<evidence type="ECO:0000313" key="3">
    <source>
        <dbReference type="Proteomes" id="UP000887563"/>
    </source>
</evidence>